<evidence type="ECO:0000313" key="5">
    <source>
        <dbReference type="EMBL" id="UZW64829.1"/>
    </source>
</evidence>
<keyword evidence="2" id="KW-0680">Restriction system</keyword>
<dbReference type="PANTHER" id="PTHR30408:SF13">
    <property type="entry name" value="TYPE I RESTRICTION ENZYME HINDI SPECIFICITY SUBUNIT"/>
    <property type="match status" value="1"/>
</dbReference>
<dbReference type="InterPro" id="IPR000055">
    <property type="entry name" value="Restrct_endonuc_typeI_TRD"/>
</dbReference>
<dbReference type="CDD" id="cd17255">
    <property type="entry name" value="RMtype1_S_Fco49512ORF2615P-TRD2-CR2_like"/>
    <property type="match status" value="1"/>
</dbReference>
<keyword evidence="3" id="KW-0238">DNA-binding</keyword>
<dbReference type="SUPFAM" id="SSF116734">
    <property type="entry name" value="DNA methylase specificity domain"/>
    <property type="match status" value="2"/>
</dbReference>
<proteinExistence type="inferred from homology"/>
<evidence type="ECO:0000256" key="2">
    <source>
        <dbReference type="ARBA" id="ARBA00022747"/>
    </source>
</evidence>
<dbReference type="Gene3D" id="1.10.287.1120">
    <property type="entry name" value="Bipartite methylase S protein"/>
    <property type="match status" value="1"/>
</dbReference>
<dbReference type="Gene3D" id="3.90.220.20">
    <property type="entry name" value="DNA methylase specificity domains"/>
    <property type="match status" value="2"/>
</dbReference>
<dbReference type="EMBL" id="CP107525">
    <property type="protein sequence ID" value="UZW64829.1"/>
    <property type="molecule type" value="Genomic_DNA"/>
</dbReference>
<dbReference type="GO" id="GO:0003677">
    <property type="term" value="F:DNA binding"/>
    <property type="evidence" value="ECO:0007669"/>
    <property type="project" value="UniProtKB-KW"/>
</dbReference>
<dbReference type="PANTHER" id="PTHR30408">
    <property type="entry name" value="TYPE-1 RESTRICTION ENZYME ECOKI SPECIFICITY PROTEIN"/>
    <property type="match status" value="1"/>
</dbReference>
<dbReference type="InterPro" id="IPR044946">
    <property type="entry name" value="Restrct_endonuc_typeI_TRD_sf"/>
</dbReference>
<keyword evidence="5" id="KW-0540">Nuclease</keyword>
<name>A0AAX3F0H3_MYCSY</name>
<dbReference type="REBASE" id="676286">
    <property type="entry name" value="S3.MsySD2ORF3820P"/>
</dbReference>
<evidence type="ECO:0000313" key="6">
    <source>
        <dbReference type="Proteomes" id="UP001164481"/>
    </source>
</evidence>
<protein>
    <submittedName>
        <fullName evidence="5">Restriction endonuclease subunit S</fullName>
        <ecNumber evidence="5">3.1.21.-</ecNumber>
    </submittedName>
</protein>
<evidence type="ECO:0000256" key="1">
    <source>
        <dbReference type="ARBA" id="ARBA00010923"/>
    </source>
</evidence>
<dbReference type="EC" id="3.1.21.-" evidence="5"/>
<organism evidence="5 6">
    <name type="scientific">Mycoplasmopsis synoviae</name>
    <name type="common">Mycoplasma synoviae</name>
    <dbReference type="NCBI Taxonomy" id="2109"/>
    <lineage>
        <taxon>Bacteria</taxon>
        <taxon>Bacillati</taxon>
        <taxon>Mycoplasmatota</taxon>
        <taxon>Mycoplasmoidales</taxon>
        <taxon>Metamycoplasmataceae</taxon>
        <taxon>Mycoplasmopsis</taxon>
    </lineage>
</organism>
<evidence type="ECO:0000259" key="4">
    <source>
        <dbReference type="Pfam" id="PF01420"/>
    </source>
</evidence>
<dbReference type="Pfam" id="PF01420">
    <property type="entry name" value="Methylase_S"/>
    <property type="match status" value="2"/>
</dbReference>
<dbReference type="GO" id="GO:0004519">
    <property type="term" value="F:endonuclease activity"/>
    <property type="evidence" value="ECO:0007669"/>
    <property type="project" value="UniProtKB-KW"/>
</dbReference>
<feature type="domain" description="Type I restriction modification DNA specificity" evidence="4">
    <location>
        <begin position="140"/>
        <end position="299"/>
    </location>
</feature>
<sequence>MDDAKKVGKYKLYGVNGLIGYVNYGEIKSDFISIVKDGSVGKINFVEKNSAVTTTMHCFTAKKSNIHFVYLLLKNFDFSNYIVGSIIAHIHFSNYGNAKVNLPKHEEQNLISNLFKYFDNLITLHQCNEKLKIFKNVFSWEQCEVGNLFEITRGETLAKKFITNFKTRKNIYPVYSSQTTNNGLMGYYKTYLFENAITWTTDGCYAGNFNYRPEKFYSTNVNGVLISNNGYANYAVSEIINSVAQKYVTKTVNPKLMSNVVNQIKFFAPKIKEQIKISNFIFNLNNLITLHQKKLDLLKKFKKTLLEKMFSLNEESFPKIRFNGFFDAWEQCEVNKIFQSLPGEFITDEKIKKTQKR</sequence>
<dbReference type="InterPro" id="IPR052021">
    <property type="entry name" value="Type-I_RS_S_subunit"/>
</dbReference>
<comment type="similarity">
    <text evidence="1">Belongs to the type-I restriction system S methylase family.</text>
</comment>
<dbReference type="GO" id="GO:0009307">
    <property type="term" value="P:DNA restriction-modification system"/>
    <property type="evidence" value="ECO:0007669"/>
    <property type="project" value="UniProtKB-KW"/>
</dbReference>
<evidence type="ECO:0000256" key="3">
    <source>
        <dbReference type="ARBA" id="ARBA00023125"/>
    </source>
</evidence>
<reference evidence="5" key="2">
    <citation type="submission" date="2022-11" db="EMBL/GenBank/DDBJ databases">
        <title>complete genomes of mycoplasma synoviae ZX313 strain and SD2 strain.</title>
        <authorList>
            <person name="Zhong Q."/>
        </authorList>
    </citation>
    <scope>NUCLEOTIDE SEQUENCE</scope>
    <source>
        <strain evidence="5">SD2</strain>
    </source>
</reference>
<keyword evidence="5" id="KW-0255">Endonuclease</keyword>
<dbReference type="Proteomes" id="UP001164481">
    <property type="component" value="Chromosome"/>
</dbReference>
<feature type="domain" description="Type I restriction modification DNA specificity" evidence="4">
    <location>
        <begin position="5"/>
        <end position="131"/>
    </location>
</feature>
<reference evidence="5" key="1">
    <citation type="submission" date="2022-10" db="EMBL/GenBank/DDBJ databases">
        <authorList>
            <person name="Wei X."/>
        </authorList>
    </citation>
    <scope>NUCLEOTIDE SEQUENCE</scope>
    <source>
        <strain evidence="5">SD2</strain>
    </source>
</reference>
<gene>
    <name evidence="5" type="ORF">OIE46_03800</name>
</gene>
<accession>A0AAX3F0H3</accession>
<dbReference type="GO" id="GO:0016787">
    <property type="term" value="F:hydrolase activity"/>
    <property type="evidence" value="ECO:0007669"/>
    <property type="project" value="UniProtKB-KW"/>
</dbReference>
<keyword evidence="5" id="KW-0378">Hydrolase</keyword>
<dbReference type="AlphaFoldDB" id="A0AAX3F0H3"/>